<feature type="domain" description="DUF6576" evidence="10">
    <location>
        <begin position="276"/>
        <end position="311"/>
    </location>
</feature>
<comment type="caution">
    <text evidence="11">The sequence shown here is derived from an EMBL/GenBank/DDBJ whole genome shotgun (WGS) entry which is preliminary data.</text>
</comment>
<dbReference type="InterPro" id="IPR046483">
    <property type="entry name" value="DUF6576"/>
</dbReference>
<keyword evidence="5 8" id="KW-1133">Transmembrane helix</keyword>
<evidence type="ECO:0000313" key="12">
    <source>
        <dbReference type="Proteomes" id="UP000316598"/>
    </source>
</evidence>
<dbReference type="GO" id="GO:0004252">
    <property type="term" value="F:serine-type endopeptidase activity"/>
    <property type="evidence" value="ECO:0007669"/>
    <property type="project" value="InterPro"/>
</dbReference>
<evidence type="ECO:0000256" key="7">
    <source>
        <dbReference type="SAM" id="MobiDB-lite"/>
    </source>
</evidence>
<dbReference type="PANTHER" id="PTHR43731:SF14">
    <property type="entry name" value="PRESENILIN-ASSOCIATED RHOMBOID-LIKE PROTEIN, MITOCHONDRIAL"/>
    <property type="match status" value="1"/>
</dbReference>
<feature type="transmembrane region" description="Helical" evidence="8">
    <location>
        <begin position="156"/>
        <end position="179"/>
    </location>
</feature>
<evidence type="ECO:0000256" key="2">
    <source>
        <dbReference type="ARBA" id="ARBA00009045"/>
    </source>
</evidence>
<evidence type="ECO:0000259" key="9">
    <source>
        <dbReference type="Pfam" id="PF01694"/>
    </source>
</evidence>
<feature type="transmembrane region" description="Helical" evidence="8">
    <location>
        <begin position="131"/>
        <end position="150"/>
    </location>
</feature>
<evidence type="ECO:0000256" key="3">
    <source>
        <dbReference type="ARBA" id="ARBA00022692"/>
    </source>
</evidence>
<dbReference type="InterPro" id="IPR035952">
    <property type="entry name" value="Rhomboid-like_sf"/>
</dbReference>
<dbReference type="Pfam" id="PF01694">
    <property type="entry name" value="Rhomboid"/>
    <property type="match status" value="1"/>
</dbReference>
<dbReference type="AlphaFoldDB" id="A0A5C5WU54"/>
<evidence type="ECO:0000256" key="5">
    <source>
        <dbReference type="ARBA" id="ARBA00022989"/>
    </source>
</evidence>
<evidence type="ECO:0000256" key="8">
    <source>
        <dbReference type="SAM" id="Phobius"/>
    </source>
</evidence>
<dbReference type="EMBL" id="SJPI01000001">
    <property type="protein sequence ID" value="TWT53513.1"/>
    <property type="molecule type" value="Genomic_DNA"/>
</dbReference>
<feature type="transmembrane region" description="Helical" evidence="8">
    <location>
        <begin position="191"/>
        <end position="212"/>
    </location>
</feature>
<dbReference type="Gene3D" id="1.20.1540.10">
    <property type="entry name" value="Rhomboid-like"/>
    <property type="match status" value="1"/>
</dbReference>
<name>A0A5C5WU54_9BACT</name>
<dbReference type="EC" id="3.4.21.105" evidence="11"/>
<feature type="domain" description="Peptidase S54 rhomboid" evidence="9">
    <location>
        <begin position="85"/>
        <end position="237"/>
    </location>
</feature>
<keyword evidence="11" id="KW-0645">Protease</keyword>
<feature type="transmembrane region" description="Helical" evidence="8">
    <location>
        <begin position="25"/>
        <end position="45"/>
    </location>
</feature>
<evidence type="ECO:0000259" key="10">
    <source>
        <dbReference type="Pfam" id="PF20216"/>
    </source>
</evidence>
<dbReference type="Proteomes" id="UP000316598">
    <property type="component" value="Unassembled WGS sequence"/>
</dbReference>
<comment type="similarity">
    <text evidence="2">Belongs to the peptidase S54 family.</text>
</comment>
<gene>
    <name evidence="11" type="primary">glpG_1</name>
    <name evidence="11" type="ORF">Pla22_11420</name>
</gene>
<keyword evidence="4 11" id="KW-0378">Hydrolase</keyword>
<sequence length="318" mass="35821" precursor="true">MGLYGRDYARDDRTPWDRTENPRSITMTLIIINVVVFVVQLLFIVDFTDPETGQAIRNPTSGNIVKVSQLAEWGAVNKDTLLRPWMWWQLVTYGFLHDFQGVMHILFNMIGLFFFGRIVEQRIGRMEFLRFYLLAIVAGGIVGAVTNYIAFQTSGVMASTIGASGAVVATVILFACYYPNQEIYLMMVLPIKAWIAAVGFVAIDLLGAIGFVSGMGGANVAFTVHLAGAAIALAYYFQKWNLRWLAIESIADLPATLRKRARRAKLKIHDPDKKLAQDAEDADRILAKIHEFGESSLTSSERKTLERYSRRQREKRDQ</sequence>
<feature type="transmembrane region" description="Helical" evidence="8">
    <location>
        <begin position="101"/>
        <end position="119"/>
    </location>
</feature>
<dbReference type="GO" id="GO:0016020">
    <property type="term" value="C:membrane"/>
    <property type="evidence" value="ECO:0007669"/>
    <property type="project" value="UniProtKB-SubCell"/>
</dbReference>
<accession>A0A5C5WU54</accession>
<dbReference type="OrthoDB" id="9813074at2"/>
<proteinExistence type="inferred from homology"/>
<organism evidence="11 12">
    <name type="scientific">Rubripirellula amarantea</name>
    <dbReference type="NCBI Taxonomy" id="2527999"/>
    <lineage>
        <taxon>Bacteria</taxon>
        <taxon>Pseudomonadati</taxon>
        <taxon>Planctomycetota</taxon>
        <taxon>Planctomycetia</taxon>
        <taxon>Pirellulales</taxon>
        <taxon>Pirellulaceae</taxon>
        <taxon>Rubripirellula</taxon>
    </lineage>
</organism>
<evidence type="ECO:0000256" key="6">
    <source>
        <dbReference type="ARBA" id="ARBA00023136"/>
    </source>
</evidence>
<feature type="transmembrane region" description="Helical" evidence="8">
    <location>
        <begin position="218"/>
        <end position="237"/>
    </location>
</feature>
<feature type="region of interest" description="Disordered" evidence="7">
    <location>
        <begin position="296"/>
        <end position="318"/>
    </location>
</feature>
<evidence type="ECO:0000313" key="11">
    <source>
        <dbReference type="EMBL" id="TWT53513.1"/>
    </source>
</evidence>
<keyword evidence="12" id="KW-1185">Reference proteome</keyword>
<dbReference type="GO" id="GO:0006508">
    <property type="term" value="P:proteolysis"/>
    <property type="evidence" value="ECO:0007669"/>
    <property type="project" value="UniProtKB-KW"/>
</dbReference>
<evidence type="ECO:0000256" key="1">
    <source>
        <dbReference type="ARBA" id="ARBA00004141"/>
    </source>
</evidence>
<dbReference type="PANTHER" id="PTHR43731">
    <property type="entry name" value="RHOMBOID PROTEASE"/>
    <property type="match status" value="1"/>
</dbReference>
<evidence type="ECO:0000256" key="4">
    <source>
        <dbReference type="ARBA" id="ARBA00022801"/>
    </source>
</evidence>
<comment type="subcellular location">
    <subcellularLocation>
        <location evidence="1">Membrane</location>
        <topology evidence="1">Multi-pass membrane protein</topology>
    </subcellularLocation>
</comment>
<keyword evidence="3 8" id="KW-0812">Transmembrane</keyword>
<dbReference type="Pfam" id="PF20216">
    <property type="entry name" value="DUF6576"/>
    <property type="match status" value="1"/>
</dbReference>
<protein>
    <submittedName>
        <fullName evidence="11">Rhomboid protease GlpG</fullName>
        <ecNumber evidence="11">3.4.21.105</ecNumber>
    </submittedName>
</protein>
<dbReference type="InterPro" id="IPR022764">
    <property type="entry name" value="Peptidase_S54_rhomboid_dom"/>
</dbReference>
<dbReference type="InterPro" id="IPR050925">
    <property type="entry name" value="Rhomboid_protease_S54"/>
</dbReference>
<dbReference type="SUPFAM" id="SSF144091">
    <property type="entry name" value="Rhomboid-like"/>
    <property type="match status" value="1"/>
</dbReference>
<reference evidence="11 12" key="1">
    <citation type="submission" date="2019-02" db="EMBL/GenBank/DDBJ databases">
        <title>Deep-cultivation of Planctomycetes and their phenomic and genomic characterization uncovers novel biology.</title>
        <authorList>
            <person name="Wiegand S."/>
            <person name="Jogler M."/>
            <person name="Boedeker C."/>
            <person name="Pinto D."/>
            <person name="Vollmers J."/>
            <person name="Rivas-Marin E."/>
            <person name="Kohn T."/>
            <person name="Peeters S.H."/>
            <person name="Heuer A."/>
            <person name="Rast P."/>
            <person name="Oberbeckmann S."/>
            <person name="Bunk B."/>
            <person name="Jeske O."/>
            <person name="Meyerdierks A."/>
            <person name="Storesund J.E."/>
            <person name="Kallscheuer N."/>
            <person name="Luecker S."/>
            <person name="Lage O.M."/>
            <person name="Pohl T."/>
            <person name="Merkel B.J."/>
            <person name="Hornburger P."/>
            <person name="Mueller R.-W."/>
            <person name="Bruemmer F."/>
            <person name="Labrenz M."/>
            <person name="Spormann A.M."/>
            <person name="Op Den Camp H."/>
            <person name="Overmann J."/>
            <person name="Amann R."/>
            <person name="Jetten M.S.M."/>
            <person name="Mascher T."/>
            <person name="Medema M.H."/>
            <person name="Devos D.P."/>
            <person name="Kaster A.-K."/>
            <person name="Ovreas L."/>
            <person name="Rohde M."/>
            <person name="Galperin M.Y."/>
            <person name="Jogler C."/>
        </authorList>
    </citation>
    <scope>NUCLEOTIDE SEQUENCE [LARGE SCALE GENOMIC DNA]</scope>
    <source>
        <strain evidence="11 12">Pla22</strain>
    </source>
</reference>
<feature type="compositionally biased region" description="Basic and acidic residues" evidence="7">
    <location>
        <begin position="300"/>
        <end position="318"/>
    </location>
</feature>
<keyword evidence="6 8" id="KW-0472">Membrane</keyword>